<dbReference type="PANTHER" id="PTHR34223">
    <property type="entry name" value="OS11G0201299 PROTEIN"/>
    <property type="match status" value="1"/>
</dbReference>
<dbReference type="Gene3D" id="1.20.1280.50">
    <property type="match status" value="1"/>
</dbReference>
<protein>
    <submittedName>
        <fullName evidence="3">F-box/RNI-like superfamily protein</fullName>
    </submittedName>
</protein>
<proteinExistence type="predicted"/>
<accession>A0AAV8F993</accession>
<dbReference type="SUPFAM" id="SSF81383">
    <property type="entry name" value="F-box domain"/>
    <property type="match status" value="1"/>
</dbReference>
<reference evidence="3" key="1">
    <citation type="submission" date="2022-08" db="EMBL/GenBank/DDBJ databases">
        <authorList>
            <person name="Marques A."/>
        </authorList>
    </citation>
    <scope>NUCLEOTIDE SEQUENCE</scope>
    <source>
        <strain evidence="3">RhyPub2mFocal</strain>
        <tissue evidence="3">Leaves</tissue>
    </source>
</reference>
<dbReference type="Pfam" id="PF24758">
    <property type="entry name" value="LRR_At5g56370"/>
    <property type="match status" value="1"/>
</dbReference>
<dbReference type="InterPro" id="IPR053781">
    <property type="entry name" value="F-box_AtFBL13-like"/>
</dbReference>
<dbReference type="Pfam" id="PF00646">
    <property type="entry name" value="F-box"/>
    <property type="match status" value="1"/>
</dbReference>
<dbReference type="EMBL" id="JAMFTS010000002">
    <property type="protein sequence ID" value="KAJ4789754.1"/>
    <property type="molecule type" value="Genomic_DNA"/>
</dbReference>
<keyword evidence="4" id="KW-1185">Reference proteome</keyword>
<dbReference type="InterPro" id="IPR053197">
    <property type="entry name" value="F-box_SCFL_complex_component"/>
</dbReference>
<sequence length="435" mass="49946">MERAAKSRRDERDMISSLPDCLIHLIMSFLTAQEAVQTCVLSKRWQYLWTTLPFLDFDVRNFKCDIKSDDNEWDFDVPRIKKFEKFRDFVSTTLLLRKASDLHKLRLSCLDDGRYSLHQYHVIVKSWILYALKHNLQVFKIGFDLEGSLPLGVFNCASLVDASLSSFISFDHVKVIDLPCLRRLFLGGTKLNQEFVEKLFSGCPMLEFLQLEDCCKGFSAINSQSLKYLKMQCACVCDETEKKMELINAPNLLSFCYDMCPFVIGDKILLKMPLLTSACIFSDMRPSDIPYNGKGILIGLSNVQYLKLSGGGIKELLENELLSCPEFSNLKNLSVRGFCLHHRFNLLASFLNHCPNLEKLSLCCYACSCHMTVQEYGNQEPLVIAPYKGNQLKTVEVEFSEFFKRSSDFPQFVKYLQDLTWNLSARINMSSMPFS</sequence>
<comment type="caution">
    <text evidence="3">The sequence shown here is derived from an EMBL/GenBank/DDBJ whole genome shotgun (WGS) entry which is preliminary data.</text>
</comment>
<dbReference type="Proteomes" id="UP001140206">
    <property type="component" value="Chromosome 2"/>
</dbReference>
<dbReference type="InterPro" id="IPR055411">
    <property type="entry name" value="LRR_FXL15/At3g58940/PEG3-like"/>
</dbReference>
<evidence type="ECO:0000259" key="2">
    <source>
        <dbReference type="Pfam" id="PF24758"/>
    </source>
</evidence>
<dbReference type="InterPro" id="IPR036047">
    <property type="entry name" value="F-box-like_dom_sf"/>
</dbReference>
<dbReference type="InterPro" id="IPR032675">
    <property type="entry name" value="LRR_dom_sf"/>
</dbReference>
<gene>
    <name evidence="3" type="ORF">LUZ62_041000</name>
</gene>
<feature type="domain" description="F-box/LRR-repeat protein 15/At3g58940/PEG3-like LRR" evidence="2">
    <location>
        <begin position="135"/>
        <end position="255"/>
    </location>
</feature>
<dbReference type="SUPFAM" id="SSF52047">
    <property type="entry name" value="RNI-like"/>
    <property type="match status" value="1"/>
</dbReference>
<name>A0AAV8F993_9POAL</name>
<evidence type="ECO:0000313" key="3">
    <source>
        <dbReference type="EMBL" id="KAJ4789754.1"/>
    </source>
</evidence>
<evidence type="ECO:0000259" key="1">
    <source>
        <dbReference type="Pfam" id="PF00646"/>
    </source>
</evidence>
<feature type="domain" description="F-box" evidence="1">
    <location>
        <begin position="15"/>
        <end position="55"/>
    </location>
</feature>
<evidence type="ECO:0000313" key="4">
    <source>
        <dbReference type="Proteomes" id="UP001140206"/>
    </source>
</evidence>
<dbReference type="Gene3D" id="3.80.10.10">
    <property type="entry name" value="Ribonuclease Inhibitor"/>
    <property type="match status" value="2"/>
</dbReference>
<dbReference type="InterPro" id="IPR001810">
    <property type="entry name" value="F-box_dom"/>
</dbReference>
<organism evidence="3 4">
    <name type="scientific">Rhynchospora pubera</name>
    <dbReference type="NCBI Taxonomy" id="906938"/>
    <lineage>
        <taxon>Eukaryota</taxon>
        <taxon>Viridiplantae</taxon>
        <taxon>Streptophyta</taxon>
        <taxon>Embryophyta</taxon>
        <taxon>Tracheophyta</taxon>
        <taxon>Spermatophyta</taxon>
        <taxon>Magnoliopsida</taxon>
        <taxon>Liliopsida</taxon>
        <taxon>Poales</taxon>
        <taxon>Cyperaceae</taxon>
        <taxon>Cyperoideae</taxon>
        <taxon>Rhynchosporeae</taxon>
        <taxon>Rhynchospora</taxon>
    </lineage>
</organism>
<dbReference type="PANTHER" id="PTHR34223:SF51">
    <property type="entry name" value="OS06G0556300 PROTEIN"/>
    <property type="match status" value="1"/>
</dbReference>
<dbReference type="CDD" id="cd22160">
    <property type="entry name" value="F-box_AtFBL13-like"/>
    <property type="match status" value="1"/>
</dbReference>
<dbReference type="AlphaFoldDB" id="A0AAV8F993"/>